<dbReference type="InterPro" id="IPR023385">
    <property type="entry name" value="YopX-like_C"/>
</dbReference>
<feature type="non-terminal residue" evidence="2">
    <location>
        <position position="37"/>
    </location>
</feature>
<reference evidence="2 3" key="1">
    <citation type="submission" date="2007-09" db="EMBL/GenBank/DDBJ databases">
        <title>Draft genome sequence of Peptostreptococcus micros (ATCC 33270).</title>
        <authorList>
            <person name="Sudarsanam P."/>
            <person name="Ley R."/>
            <person name="Guruge J."/>
            <person name="Turnbaugh P.J."/>
            <person name="Mahowald M."/>
            <person name="Liep D."/>
            <person name="Gordon J."/>
        </authorList>
    </citation>
    <scope>NUCLEOTIDE SEQUENCE [LARGE SCALE GENOMIC DNA]</scope>
    <source>
        <strain evidence="2 3">ATCC 33270</strain>
    </source>
</reference>
<dbReference type="EMBL" id="ABEE02000007">
    <property type="protein sequence ID" value="EDP24846.1"/>
    <property type="molecule type" value="Genomic_DNA"/>
</dbReference>
<evidence type="ECO:0000313" key="3">
    <source>
        <dbReference type="Proteomes" id="UP000003162"/>
    </source>
</evidence>
<evidence type="ECO:0000313" key="2">
    <source>
        <dbReference type="EMBL" id="EDP24846.1"/>
    </source>
</evidence>
<evidence type="ECO:0000259" key="1">
    <source>
        <dbReference type="Pfam" id="PF09643"/>
    </source>
</evidence>
<dbReference type="AlphaFoldDB" id="A8SI55"/>
<proteinExistence type="predicted"/>
<dbReference type="Pfam" id="PF09643">
    <property type="entry name" value="YopX"/>
    <property type="match status" value="1"/>
</dbReference>
<dbReference type="InterPro" id="IPR019096">
    <property type="entry name" value="YopX_protein"/>
</dbReference>
<dbReference type="Proteomes" id="UP000003162">
    <property type="component" value="Unassembled WGS sequence"/>
</dbReference>
<organism evidence="2 3">
    <name type="scientific">Parvimonas micra ATCC 33270</name>
    <dbReference type="NCBI Taxonomy" id="411465"/>
    <lineage>
        <taxon>Bacteria</taxon>
        <taxon>Bacillati</taxon>
        <taxon>Bacillota</taxon>
        <taxon>Tissierellia</taxon>
        <taxon>Tissierellales</taxon>
        <taxon>Peptoniphilaceae</taxon>
        <taxon>Parvimonas</taxon>
    </lineage>
</organism>
<feature type="domain" description="YopX protein" evidence="1">
    <location>
        <begin position="8"/>
        <end position="34"/>
    </location>
</feature>
<sequence>MIENAEGTFGVELFSETNQNEAIGNIFENPELLEAND</sequence>
<gene>
    <name evidence="2" type="ORF">PEPMIC_00021</name>
</gene>
<name>A8SI55_9FIRM</name>
<comment type="caution">
    <text evidence="2">The sequence shown here is derived from an EMBL/GenBank/DDBJ whole genome shotgun (WGS) entry which is preliminary data.</text>
</comment>
<accession>A8SI55</accession>
<reference evidence="2 3" key="2">
    <citation type="submission" date="2007-09" db="EMBL/GenBank/DDBJ databases">
        <authorList>
            <person name="Fulton L."/>
            <person name="Clifton S."/>
            <person name="Fulton B."/>
            <person name="Xu J."/>
            <person name="Minx P."/>
            <person name="Pepin K.H."/>
            <person name="Johnson M."/>
            <person name="Thiruvilangam P."/>
            <person name="Bhonagiri V."/>
            <person name="Nash W.E."/>
            <person name="Mardis E.R."/>
            <person name="Wilson R.K."/>
        </authorList>
    </citation>
    <scope>NUCLEOTIDE SEQUENCE [LARGE SCALE GENOMIC DNA]</scope>
    <source>
        <strain evidence="2 3">ATCC 33270</strain>
    </source>
</reference>
<protein>
    <recommendedName>
        <fullName evidence="1">YopX protein domain-containing protein</fullName>
    </recommendedName>
</protein>
<dbReference type="SUPFAM" id="SSF159006">
    <property type="entry name" value="YopX-like"/>
    <property type="match status" value="1"/>
</dbReference>
<dbReference type="Gene3D" id="2.30.30.290">
    <property type="entry name" value="YopX-like domains"/>
    <property type="match status" value="1"/>
</dbReference>
<dbReference type="HOGENOM" id="CLU_3352703_0_0_9"/>